<dbReference type="RefSeq" id="WP_110894494.1">
    <property type="nucleotide sequence ID" value="NZ_CP054614.1"/>
</dbReference>
<reference evidence="1 3" key="1">
    <citation type="submission" date="2018-06" db="EMBL/GenBank/DDBJ databases">
        <title>Genomic Encyclopedia of Type Strains, Phase III (KMG-III): the genomes of soil and plant-associated and newly described type strains.</title>
        <authorList>
            <person name="Whitman W."/>
        </authorList>
    </citation>
    <scope>NUCLEOTIDE SEQUENCE [LARGE SCALE GENOMIC DNA]</scope>
    <source>
        <strain evidence="1 3">CECT 7022</strain>
    </source>
</reference>
<evidence type="ECO:0000313" key="1">
    <source>
        <dbReference type="EMBL" id="PYE51442.1"/>
    </source>
</evidence>
<dbReference type="Proteomes" id="UP000247790">
    <property type="component" value="Unassembled WGS sequence"/>
</dbReference>
<keyword evidence="4" id="KW-1185">Reference proteome</keyword>
<accession>A0A2V4VCZ4</accession>
<evidence type="ECO:0000313" key="2">
    <source>
        <dbReference type="EMBL" id="QKS55835.1"/>
    </source>
</evidence>
<reference evidence="2 4" key="2">
    <citation type="submission" date="2020-06" db="EMBL/GenBank/DDBJ databases">
        <title>Complete genome of Paenibacillus barcinonensis KACC11450.</title>
        <authorList>
            <person name="Kim M."/>
            <person name="Park Y.-J."/>
            <person name="Shin J.-H."/>
        </authorList>
    </citation>
    <scope>NUCLEOTIDE SEQUENCE [LARGE SCALE GENOMIC DNA]</scope>
    <source>
        <strain evidence="2 4">KACC11450</strain>
    </source>
</reference>
<gene>
    <name evidence="1" type="ORF">DFQ00_102236</name>
    <name evidence="2" type="ORF">HUB98_05490</name>
</gene>
<dbReference type="EMBL" id="CP054614">
    <property type="protein sequence ID" value="QKS55835.1"/>
    <property type="molecule type" value="Genomic_DNA"/>
</dbReference>
<name>A0A2V4VCZ4_PAEBA</name>
<protein>
    <submittedName>
        <fullName evidence="1">Uncharacterized protein</fullName>
    </submittedName>
</protein>
<dbReference type="AlphaFoldDB" id="A0A2V4VCZ4"/>
<evidence type="ECO:0000313" key="4">
    <source>
        <dbReference type="Proteomes" id="UP000509327"/>
    </source>
</evidence>
<evidence type="ECO:0000313" key="3">
    <source>
        <dbReference type="Proteomes" id="UP000247790"/>
    </source>
</evidence>
<dbReference type="Proteomes" id="UP000509327">
    <property type="component" value="Chromosome"/>
</dbReference>
<dbReference type="EMBL" id="QJSW01000002">
    <property type="protein sequence ID" value="PYE51442.1"/>
    <property type="molecule type" value="Genomic_DNA"/>
</dbReference>
<proteinExistence type="predicted"/>
<dbReference type="OrthoDB" id="3036020at2"/>
<organism evidence="1 3">
    <name type="scientific">Paenibacillus barcinonensis</name>
    <dbReference type="NCBI Taxonomy" id="198119"/>
    <lineage>
        <taxon>Bacteria</taxon>
        <taxon>Bacillati</taxon>
        <taxon>Bacillota</taxon>
        <taxon>Bacilli</taxon>
        <taxon>Bacillales</taxon>
        <taxon>Paenibacillaceae</taxon>
        <taxon>Paenibacillus</taxon>
    </lineage>
</organism>
<sequence length="65" mass="7444">MPAPKQFVNGKWVHGGAAQQHIIKKNGGWDQHHEELIETAIKDFAKEQVSQMNEKAKKPRLKRAK</sequence>